<dbReference type="PANTHER" id="PTHR40080:SF1">
    <property type="entry name" value="TRPR-LIKE PROTEIN YERC_YECD"/>
    <property type="match status" value="1"/>
</dbReference>
<name>A0A7V2AV84_UNCEI</name>
<protein>
    <submittedName>
        <fullName evidence="1">Transcriptional regulator</fullName>
    </submittedName>
</protein>
<dbReference type="Pfam" id="PF01371">
    <property type="entry name" value="Trp_repressor"/>
    <property type="match status" value="1"/>
</dbReference>
<dbReference type="SUPFAM" id="SSF48295">
    <property type="entry name" value="TrpR-like"/>
    <property type="match status" value="1"/>
</dbReference>
<dbReference type="GO" id="GO:0003700">
    <property type="term" value="F:DNA-binding transcription factor activity"/>
    <property type="evidence" value="ECO:0007669"/>
    <property type="project" value="InterPro"/>
</dbReference>
<dbReference type="AlphaFoldDB" id="A0A7V2AV84"/>
<dbReference type="GO" id="GO:0043565">
    <property type="term" value="F:sequence-specific DNA binding"/>
    <property type="evidence" value="ECO:0007669"/>
    <property type="project" value="InterPro"/>
</dbReference>
<dbReference type="InterPro" id="IPR010921">
    <property type="entry name" value="Trp_repressor/repl_initiator"/>
</dbReference>
<proteinExistence type="predicted"/>
<dbReference type="InterPro" id="IPR038116">
    <property type="entry name" value="TrpR-like_sf"/>
</dbReference>
<dbReference type="InterPro" id="IPR000831">
    <property type="entry name" value="Trp_repress"/>
</dbReference>
<accession>A0A7V2AV84</accession>
<dbReference type="InterPro" id="IPR013368">
    <property type="entry name" value="YecD_YerC"/>
</dbReference>
<dbReference type="EMBL" id="DSEC01000386">
    <property type="protein sequence ID" value="HER43890.1"/>
    <property type="molecule type" value="Genomic_DNA"/>
</dbReference>
<dbReference type="PANTHER" id="PTHR40080">
    <property type="entry name" value="LMO1763 PROTEIN"/>
    <property type="match status" value="1"/>
</dbReference>
<comment type="caution">
    <text evidence="1">The sequence shown here is derived from an EMBL/GenBank/DDBJ whole genome shotgun (WGS) entry which is preliminary data.</text>
</comment>
<sequence>MRSADRLVKVFCSIDDPRTMKRFMREIFTPSELEDISKRWQVMELLRRGHSQRGIASMLGVSLCKITRGSKVLRRGGSVSRRILDRQEATD</sequence>
<organism evidence="1">
    <name type="scientific">Eiseniibacteriota bacterium</name>
    <dbReference type="NCBI Taxonomy" id="2212470"/>
    <lineage>
        <taxon>Bacteria</taxon>
        <taxon>Candidatus Eiseniibacteriota</taxon>
    </lineage>
</organism>
<gene>
    <name evidence="1" type="ORF">ENO08_05470</name>
</gene>
<evidence type="ECO:0000313" key="1">
    <source>
        <dbReference type="EMBL" id="HER43890.1"/>
    </source>
</evidence>
<dbReference type="Proteomes" id="UP000886069">
    <property type="component" value="Unassembled WGS sequence"/>
</dbReference>
<reference evidence="1" key="1">
    <citation type="journal article" date="2020" name="mSystems">
        <title>Genome- and Community-Level Interaction Insights into Carbon Utilization and Element Cycling Functions of Hydrothermarchaeota in Hydrothermal Sediment.</title>
        <authorList>
            <person name="Zhou Z."/>
            <person name="Liu Y."/>
            <person name="Xu W."/>
            <person name="Pan J."/>
            <person name="Luo Z.H."/>
            <person name="Li M."/>
        </authorList>
    </citation>
    <scope>NUCLEOTIDE SEQUENCE [LARGE SCALE GENOMIC DNA]</scope>
    <source>
        <strain evidence="1">SpSt-1233</strain>
    </source>
</reference>
<dbReference type="Gene3D" id="1.10.1270.10">
    <property type="entry name" value="TrpR-like"/>
    <property type="match status" value="1"/>
</dbReference>